<proteinExistence type="predicted"/>
<dbReference type="SUPFAM" id="SSF54001">
    <property type="entry name" value="Cysteine proteinases"/>
    <property type="match status" value="1"/>
</dbReference>
<dbReference type="InterPro" id="IPR038765">
    <property type="entry name" value="Papain-like_cys_pep_sf"/>
</dbReference>
<evidence type="ECO:0000313" key="3">
    <source>
        <dbReference type="Proteomes" id="UP001558613"/>
    </source>
</evidence>
<evidence type="ECO:0000256" key="1">
    <source>
        <dbReference type="SAM" id="MobiDB-lite"/>
    </source>
</evidence>
<sequence length="168" mass="18637">MRTQFGDPDPLEEAGGSSFPCSSGKALYSEVLKRTPKLSEYVKTGKSALKGSFNQADARFGDSRNRQCGAISLTVVLKSKIKNVLTWTTQDLDGVLVSGTHLYESLRNQGNISDREVMGRNYIAVHELPRRHVLDNTTFYIEYTESLTGFVNVNEHSEYDEAISGHAT</sequence>
<dbReference type="Proteomes" id="UP001558613">
    <property type="component" value="Unassembled WGS sequence"/>
</dbReference>
<comment type="caution">
    <text evidence="2">The sequence shown here is derived from an EMBL/GenBank/DDBJ whole genome shotgun (WGS) entry which is preliminary data.</text>
</comment>
<dbReference type="PANTHER" id="PTHR40552">
    <property type="entry name" value="AT05186P-RELATED"/>
    <property type="match status" value="1"/>
</dbReference>
<reference evidence="2 3" key="1">
    <citation type="submission" date="2023-09" db="EMBL/GenBank/DDBJ databases">
        <authorList>
            <person name="Wang M."/>
        </authorList>
    </citation>
    <scope>NUCLEOTIDE SEQUENCE [LARGE SCALE GENOMIC DNA]</scope>
    <source>
        <strain evidence="2">GT-2023</strain>
        <tissue evidence="2">Liver</tissue>
    </source>
</reference>
<name>A0ABR3LWP3_9TELE</name>
<organism evidence="2 3">
    <name type="scientific">Cirrhinus molitorella</name>
    <name type="common">mud carp</name>
    <dbReference type="NCBI Taxonomy" id="172907"/>
    <lineage>
        <taxon>Eukaryota</taxon>
        <taxon>Metazoa</taxon>
        <taxon>Chordata</taxon>
        <taxon>Craniata</taxon>
        <taxon>Vertebrata</taxon>
        <taxon>Euteleostomi</taxon>
        <taxon>Actinopterygii</taxon>
        <taxon>Neopterygii</taxon>
        <taxon>Teleostei</taxon>
        <taxon>Ostariophysi</taxon>
        <taxon>Cypriniformes</taxon>
        <taxon>Cyprinidae</taxon>
        <taxon>Labeoninae</taxon>
        <taxon>Labeonini</taxon>
        <taxon>Cirrhinus</taxon>
    </lineage>
</organism>
<dbReference type="Gene3D" id="3.90.70.120">
    <property type="match status" value="1"/>
</dbReference>
<dbReference type="EMBL" id="JAYMGO010000018">
    <property type="protein sequence ID" value="KAL1256486.1"/>
    <property type="molecule type" value="Genomic_DNA"/>
</dbReference>
<evidence type="ECO:0000313" key="2">
    <source>
        <dbReference type="EMBL" id="KAL1256486.1"/>
    </source>
</evidence>
<keyword evidence="3" id="KW-1185">Reference proteome</keyword>
<feature type="region of interest" description="Disordered" evidence="1">
    <location>
        <begin position="1"/>
        <end position="20"/>
    </location>
</feature>
<protein>
    <submittedName>
        <fullName evidence="2">Uncharacterized protein</fullName>
    </submittedName>
</protein>
<dbReference type="PANTHER" id="PTHR40552:SF6">
    <property type="entry name" value="FI09606P-RELATED"/>
    <property type="match status" value="1"/>
</dbReference>
<gene>
    <name evidence="2" type="ORF">QQF64_012031</name>
</gene>
<accession>A0ABR3LWP3</accession>